<dbReference type="InterPro" id="IPR002048">
    <property type="entry name" value="EF_hand_dom"/>
</dbReference>
<dbReference type="Proteomes" id="UP001178507">
    <property type="component" value="Unassembled WGS sequence"/>
</dbReference>
<feature type="transmembrane region" description="Helical" evidence="7">
    <location>
        <begin position="584"/>
        <end position="611"/>
    </location>
</feature>
<dbReference type="Gene3D" id="1.10.287.70">
    <property type="match status" value="1"/>
</dbReference>
<dbReference type="AlphaFoldDB" id="A0AA36JH36"/>
<reference evidence="9" key="1">
    <citation type="submission" date="2023-08" db="EMBL/GenBank/DDBJ databases">
        <authorList>
            <person name="Chen Y."/>
            <person name="Shah S."/>
            <person name="Dougan E. K."/>
            <person name="Thang M."/>
            <person name="Chan C."/>
        </authorList>
    </citation>
    <scope>NUCLEOTIDE SEQUENCE</scope>
</reference>
<evidence type="ECO:0000256" key="5">
    <source>
        <dbReference type="ARBA" id="ARBA00022989"/>
    </source>
</evidence>
<dbReference type="Pfam" id="PF13499">
    <property type="entry name" value="EF-hand_7"/>
    <property type="match status" value="1"/>
</dbReference>
<keyword evidence="10" id="KW-1185">Reference proteome</keyword>
<keyword evidence="2 7" id="KW-0812">Transmembrane</keyword>
<dbReference type="InterPro" id="IPR011992">
    <property type="entry name" value="EF-hand-dom_pair"/>
</dbReference>
<evidence type="ECO:0000313" key="9">
    <source>
        <dbReference type="EMBL" id="CAJ1405569.1"/>
    </source>
</evidence>
<dbReference type="Gene3D" id="1.10.238.10">
    <property type="entry name" value="EF-hand"/>
    <property type="match status" value="1"/>
</dbReference>
<dbReference type="GO" id="GO:0005216">
    <property type="term" value="F:monoatomic ion channel activity"/>
    <property type="evidence" value="ECO:0007669"/>
    <property type="project" value="InterPro"/>
</dbReference>
<keyword evidence="4" id="KW-0809">Transit peptide</keyword>
<comment type="subcellular location">
    <subcellularLocation>
        <location evidence="1">Membrane</location>
        <topology evidence="1">Multi-pass membrane protein</topology>
    </subcellularLocation>
</comment>
<dbReference type="InterPro" id="IPR027359">
    <property type="entry name" value="Volt_channel_dom_sf"/>
</dbReference>
<dbReference type="CDD" id="cd00051">
    <property type="entry name" value="EFh"/>
    <property type="match status" value="1"/>
</dbReference>
<evidence type="ECO:0000313" key="10">
    <source>
        <dbReference type="Proteomes" id="UP001178507"/>
    </source>
</evidence>
<protein>
    <recommendedName>
        <fullName evidence="8">EF-hand domain-containing protein</fullName>
    </recommendedName>
</protein>
<evidence type="ECO:0000256" key="7">
    <source>
        <dbReference type="SAM" id="Phobius"/>
    </source>
</evidence>
<dbReference type="SUPFAM" id="SSF51905">
    <property type="entry name" value="FAD/NAD(P)-binding domain"/>
    <property type="match status" value="1"/>
</dbReference>
<dbReference type="InterPro" id="IPR018247">
    <property type="entry name" value="EF_Hand_1_Ca_BS"/>
</dbReference>
<keyword evidence="3" id="KW-0106">Calcium</keyword>
<dbReference type="Gene3D" id="3.90.660.10">
    <property type="match status" value="1"/>
</dbReference>
<feature type="transmembrane region" description="Helical" evidence="7">
    <location>
        <begin position="666"/>
        <end position="689"/>
    </location>
</feature>
<sequence length="933" mass="103840">MAESLSGDGKAIAVVGGGLAGVVAAETLAKAGRQVVLFDVGSRGLGGRCGHRETGAQRFDHGAQFLGSDGQGGEWRDLLAAWERRGLVSRWAPRLCELSGSGGIATPRPLDKTKPSFFDVARHSELYVSPGGMRRLCEGIVAEGAFKVVRQCRVRQVAREDGAWILHGNLGDQCHHEAAEKDAQEAKEDFLGRFRCLILCDVMLSFPEWHRVALLGLEREAPGLRCHAESENGAPLLADGVLRLAARAVANLRLRRGRGAWVGWNHLKEEDCWVCVSTREFADGCLKETSMAHSGAAGSLSYRPQELGYLTGDPADQMLQALLRLLNLDAGFRGFGACTFQICARLREVPVEGPCLDPELRIAACGDFCGVSGAKDAAASALRVAEAVMVLEQLRYVRFVPAEPAERARGIARSIALHGDFIKADTMSEHPEDNDRLQKLQMLANRAATHKYVTHFMAVVILFDAYCNCVDIDSRAELSPTPAYVAIGAGMCLLLYTIEMAILLFARGCVILKDFMVGIDLGVILCGYAEMILDGVTPDLAARIGILRILRLARIMRLLRLLRRTRALRELQKLVIMMSTCLKALLWSFVFCFVIMTIWAMLLVELVYPLILDMDKSTTVFSDCEQCIRATSSVMHANLLLFKTVIAGDSWGLIAVPVIETHPATAVIFVGSLLTLVFGVLNLIVAVVVDTFADARDRDILNLAEEMEADVDADRRFLEKMFNRIDSDGSGQLTLEQLVQGARKDHEFQSRLRVMDIDEIDLHQLFEMIDTDCSGFIEAPEFIRPLSRWVHDSKTAPRFIKYNMMRTMHQQDEMIKEQEDFRKFVQRQFHGVSQRIDDLASCLPPLISRRVPAYDSWERNVTEPLEELEEAHTREEDFVEQPRLSQKVTLKRLESQSEDGVKDAMERLGRIVLRATELALKDSSVRCPGMWHV</sequence>
<comment type="caution">
    <text evidence="9">The sequence shown here is derived from an EMBL/GenBank/DDBJ whole genome shotgun (WGS) entry which is preliminary data.</text>
</comment>
<dbReference type="PANTHER" id="PTHR16128">
    <property type="entry name" value="FAD/NAD(P)-BINDING OXIDOREDUCTASE FAMILY PROTEIN"/>
    <property type="match status" value="1"/>
</dbReference>
<proteinExistence type="predicted"/>
<dbReference type="PROSITE" id="PS50222">
    <property type="entry name" value="EF_HAND_2"/>
    <property type="match status" value="2"/>
</dbReference>
<dbReference type="Gene3D" id="3.50.50.60">
    <property type="entry name" value="FAD/NAD(P)-binding domain"/>
    <property type="match status" value="1"/>
</dbReference>
<keyword evidence="5 7" id="KW-1133">Transmembrane helix</keyword>
<dbReference type="InterPro" id="IPR005821">
    <property type="entry name" value="Ion_trans_dom"/>
</dbReference>
<dbReference type="Gene3D" id="1.20.120.350">
    <property type="entry name" value="Voltage-gated potassium channels. Chain C"/>
    <property type="match status" value="1"/>
</dbReference>
<dbReference type="Pfam" id="PF00520">
    <property type="entry name" value="Ion_trans"/>
    <property type="match status" value="1"/>
</dbReference>
<dbReference type="SUPFAM" id="SSF47473">
    <property type="entry name" value="EF-hand"/>
    <property type="match status" value="1"/>
</dbReference>
<evidence type="ECO:0000259" key="8">
    <source>
        <dbReference type="PROSITE" id="PS50222"/>
    </source>
</evidence>
<dbReference type="PROSITE" id="PS00018">
    <property type="entry name" value="EF_HAND_1"/>
    <property type="match status" value="1"/>
</dbReference>
<evidence type="ECO:0000256" key="6">
    <source>
        <dbReference type="ARBA" id="ARBA00023136"/>
    </source>
</evidence>
<evidence type="ECO:0000256" key="4">
    <source>
        <dbReference type="ARBA" id="ARBA00022946"/>
    </source>
</evidence>
<evidence type="ECO:0000256" key="2">
    <source>
        <dbReference type="ARBA" id="ARBA00022692"/>
    </source>
</evidence>
<feature type="domain" description="EF-hand" evidence="8">
    <location>
        <begin position="757"/>
        <end position="792"/>
    </location>
</feature>
<dbReference type="SMART" id="SM00054">
    <property type="entry name" value="EFh"/>
    <property type="match status" value="2"/>
</dbReference>
<gene>
    <name evidence="9" type="ORF">EVOR1521_LOCUS27740</name>
</gene>
<feature type="domain" description="EF-hand" evidence="8">
    <location>
        <begin position="713"/>
        <end position="748"/>
    </location>
</feature>
<keyword evidence="6 7" id="KW-0472">Membrane</keyword>
<dbReference type="EMBL" id="CAUJNA010003591">
    <property type="protein sequence ID" value="CAJ1405569.1"/>
    <property type="molecule type" value="Genomic_DNA"/>
</dbReference>
<name>A0AA36JH36_9DINO</name>
<evidence type="ECO:0000256" key="1">
    <source>
        <dbReference type="ARBA" id="ARBA00004141"/>
    </source>
</evidence>
<dbReference type="GO" id="GO:0016020">
    <property type="term" value="C:membrane"/>
    <property type="evidence" value="ECO:0007669"/>
    <property type="project" value="UniProtKB-SubCell"/>
</dbReference>
<dbReference type="InterPro" id="IPR036188">
    <property type="entry name" value="FAD/NAD-bd_sf"/>
</dbReference>
<dbReference type="SUPFAM" id="SSF81324">
    <property type="entry name" value="Voltage-gated potassium channels"/>
    <property type="match status" value="1"/>
</dbReference>
<organism evidence="9 10">
    <name type="scientific">Effrenium voratum</name>
    <dbReference type="NCBI Taxonomy" id="2562239"/>
    <lineage>
        <taxon>Eukaryota</taxon>
        <taxon>Sar</taxon>
        <taxon>Alveolata</taxon>
        <taxon>Dinophyceae</taxon>
        <taxon>Suessiales</taxon>
        <taxon>Symbiodiniaceae</taxon>
        <taxon>Effrenium</taxon>
    </lineage>
</organism>
<dbReference type="PANTHER" id="PTHR16128:SF5">
    <property type="entry name" value="FAD_NAD(P)-BINDING OXIDOREDUCTASE FAMILY PROTEIN"/>
    <property type="match status" value="1"/>
</dbReference>
<dbReference type="Pfam" id="PF13450">
    <property type="entry name" value="NAD_binding_8"/>
    <property type="match status" value="1"/>
</dbReference>
<evidence type="ECO:0000256" key="3">
    <source>
        <dbReference type="ARBA" id="ARBA00022837"/>
    </source>
</evidence>
<dbReference type="GO" id="GO:0005509">
    <property type="term" value="F:calcium ion binding"/>
    <property type="evidence" value="ECO:0007669"/>
    <property type="project" value="InterPro"/>
</dbReference>
<feature type="transmembrane region" description="Helical" evidence="7">
    <location>
        <begin position="483"/>
        <end position="506"/>
    </location>
</feature>
<accession>A0AA36JH36</accession>